<feature type="transmembrane region" description="Helical" evidence="2">
    <location>
        <begin position="110"/>
        <end position="131"/>
    </location>
</feature>
<gene>
    <name evidence="3" type="ORF">JOF54_001445</name>
</gene>
<organism evidence="3 4">
    <name type="scientific">Microlunatus capsulatus</name>
    <dbReference type="NCBI Taxonomy" id="99117"/>
    <lineage>
        <taxon>Bacteria</taxon>
        <taxon>Bacillati</taxon>
        <taxon>Actinomycetota</taxon>
        <taxon>Actinomycetes</taxon>
        <taxon>Propionibacteriales</taxon>
        <taxon>Propionibacteriaceae</taxon>
        <taxon>Microlunatus</taxon>
    </lineage>
</organism>
<feature type="transmembrane region" description="Helical" evidence="2">
    <location>
        <begin position="291"/>
        <end position="314"/>
    </location>
</feature>
<feature type="region of interest" description="Disordered" evidence="1">
    <location>
        <begin position="1"/>
        <end position="30"/>
    </location>
</feature>
<sequence>MATPPVPVVAPTPGTPTPSTPDPTTAPARPAPRWLVTLPLMLGGGALIALQSQVNGALTGRLGTGLRASALAALVSFGSGLLVLSLLALLHRPTGRGVAALGGAVRRRRIPLWLVLGGLGGAFFVASQGLAAPTLGITFFILCFVAGQAVMALVVDQRGWGPNGVTALTRSRVAGAVLAVLAVAVSGAGLLSAVPVTGSLLVLAALPLLAGAVNSAQQGVNGRLAAHVGPWVTTWNNFWVGTLGLVLFLAVALLRPGHLTGLPTEPWLYLGGLCGIGFIWASTVTVRVHGVLVVGVFSVAGQVVTAALIGLLTGPGRPGPTTWAAVAVSLAGAAVVGLAQRRRHAG</sequence>
<comment type="caution">
    <text evidence="3">The sequence shown here is derived from an EMBL/GenBank/DDBJ whole genome shotgun (WGS) entry which is preliminary data.</text>
</comment>
<feature type="transmembrane region" description="Helical" evidence="2">
    <location>
        <begin position="266"/>
        <end position="284"/>
    </location>
</feature>
<feature type="transmembrane region" description="Helical" evidence="2">
    <location>
        <begin position="320"/>
        <end position="339"/>
    </location>
</feature>
<dbReference type="EMBL" id="JAGIOB010000001">
    <property type="protein sequence ID" value="MBP2416523.1"/>
    <property type="molecule type" value="Genomic_DNA"/>
</dbReference>
<feature type="transmembrane region" description="Helical" evidence="2">
    <location>
        <begin position="70"/>
        <end position="90"/>
    </location>
</feature>
<keyword evidence="2" id="KW-0472">Membrane</keyword>
<feature type="transmembrane region" description="Helical" evidence="2">
    <location>
        <begin position="34"/>
        <end position="50"/>
    </location>
</feature>
<dbReference type="PANTHER" id="PTHR34821">
    <property type="entry name" value="INNER MEMBRANE PROTEIN YDCZ"/>
    <property type="match status" value="1"/>
</dbReference>
<feature type="transmembrane region" description="Helical" evidence="2">
    <location>
        <begin position="200"/>
        <end position="216"/>
    </location>
</feature>
<accession>A0ABS4Z653</accession>
<keyword evidence="4" id="KW-1185">Reference proteome</keyword>
<reference evidence="3 4" key="1">
    <citation type="submission" date="2021-03" db="EMBL/GenBank/DDBJ databases">
        <title>Sequencing the genomes of 1000 actinobacteria strains.</title>
        <authorList>
            <person name="Klenk H.-P."/>
        </authorList>
    </citation>
    <scope>NUCLEOTIDE SEQUENCE [LARGE SCALE GENOMIC DNA]</scope>
    <source>
        <strain evidence="3 4">DSM 12936</strain>
    </source>
</reference>
<dbReference type="Proteomes" id="UP000758168">
    <property type="component" value="Unassembled WGS sequence"/>
</dbReference>
<evidence type="ECO:0000256" key="2">
    <source>
        <dbReference type="SAM" id="Phobius"/>
    </source>
</evidence>
<feature type="transmembrane region" description="Helical" evidence="2">
    <location>
        <begin position="176"/>
        <end position="194"/>
    </location>
</feature>
<dbReference type="RefSeq" id="WP_210054300.1">
    <property type="nucleotide sequence ID" value="NZ_BAAAMH010000015.1"/>
</dbReference>
<keyword evidence="2" id="KW-1133">Transmembrane helix</keyword>
<proteinExistence type="predicted"/>
<feature type="compositionally biased region" description="Pro residues" evidence="1">
    <location>
        <begin position="1"/>
        <end position="21"/>
    </location>
</feature>
<keyword evidence="2" id="KW-0812">Transmembrane</keyword>
<feature type="transmembrane region" description="Helical" evidence="2">
    <location>
        <begin position="237"/>
        <end position="254"/>
    </location>
</feature>
<evidence type="ECO:0000313" key="4">
    <source>
        <dbReference type="Proteomes" id="UP000758168"/>
    </source>
</evidence>
<protein>
    <submittedName>
        <fullName evidence="3">Transporter family-2 protein</fullName>
    </submittedName>
</protein>
<evidence type="ECO:0000256" key="1">
    <source>
        <dbReference type="SAM" id="MobiDB-lite"/>
    </source>
</evidence>
<dbReference type="InterPro" id="IPR006750">
    <property type="entry name" value="YdcZ"/>
</dbReference>
<dbReference type="Pfam" id="PF04657">
    <property type="entry name" value="DMT_YdcZ"/>
    <property type="match status" value="2"/>
</dbReference>
<dbReference type="PANTHER" id="PTHR34821:SF2">
    <property type="entry name" value="INNER MEMBRANE PROTEIN YDCZ"/>
    <property type="match status" value="1"/>
</dbReference>
<feature type="transmembrane region" description="Helical" evidence="2">
    <location>
        <begin position="137"/>
        <end position="155"/>
    </location>
</feature>
<evidence type="ECO:0000313" key="3">
    <source>
        <dbReference type="EMBL" id="MBP2416523.1"/>
    </source>
</evidence>
<name>A0ABS4Z653_9ACTN</name>